<dbReference type="PANTHER" id="PTHR42879:SF2">
    <property type="entry name" value="3-OXOACYL-[ACYL-CARRIER-PROTEIN] REDUCTASE FABG"/>
    <property type="match status" value="1"/>
</dbReference>
<gene>
    <name evidence="3" type="ORF">A7Q10_09610</name>
</gene>
<accession>A0A4Y8PC49</accession>
<dbReference type="InterPro" id="IPR036291">
    <property type="entry name" value="NAD(P)-bd_dom_sf"/>
</dbReference>
<comment type="caution">
    <text evidence="3">The sequence shown here is derived from an EMBL/GenBank/DDBJ whole genome shotgun (WGS) entry which is preliminary data.</text>
</comment>
<evidence type="ECO:0000256" key="1">
    <source>
        <dbReference type="ARBA" id="ARBA00006484"/>
    </source>
</evidence>
<reference evidence="3 4" key="1">
    <citation type="submission" date="2016-05" db="EMBL/GenBank/DDBJ databases">
        <title>Diversity and Homogeneity among Thermoacidophilic Verrucomicrobia Methanotrophs Linked with Geographical Origin.</title>
        <authorList>
            <person name="Erikstad H.-A."/>
            <person name="Smestad N.B."/>
            <person name="Ceballos R.M."/>
            <person name="Birkeland N.-K."/>
        </authorList>
    </citation>
    <scope>NUCLEOTIDE SEQUENCE [LARGE SCALE GENOMIC DNA]</scope>
    <source>
        <strain evidence="3 4">Phi</strain>
    </source>
</reference>
<sequence>MDEDFLKDKVAVVTGANSGIGKEIAFALSASGARVVIAARRMDLNRKVALEIEQETSNTVLPIDTDVSKESDCKRLIAQTVNCWGRLDILVNNAGIGIYSPIEELSSEDFDRLLKTNLYGTFWCSKEAFRQMRKQQQGGYIINISSVAGIEAWAGTAAYSASKFGVMGLTKALADEGKKYNIKVSAICPAMVATPMTGVEGEDYIQPSDIAQTVLYLLSLSGACWPTEIIIPRKGAD</sequence>
<organism evidence="3 4">
    <name type="scientific">Methylacidiphilum caldifontis</name>
    <dbReference type="NCBI Taxonomy" id="2795386"/>
    <lineage>
        <taxon>Bacteria</taxon>
        <taxon>Pseudomonadati</taxon>
        <taxon>Verrucomicrobiota</taxon>
        <taxon>Methylacidiphilae</taxon>
        <taxon>Methylacidiphilales</taxon>
        <taxon>Methylacidiphilaceae</taxon>
        <taxon>Methylacidiphilum (ex Ratnadevi et al. 2023)</taxon>
    </lineage>
</organism>
<dbReference type="CDD" id="cd05233">
    <property type="entry name" value="SDR_c"/>
    <property type="match status" value="1"/>
</dbReference>
<dbReference type="RefSeq" id="WP_134440570.1">
    <property type="nucleotide sequence ID" value="NZ_LXQC01000155.1"/>
</dbReference>
<dbReference type="SUPFAM" id="SSF51735">
    <property type="entry name" value="NAD(P)-binding Rossmann-fold domains"/>
    <property type="match status" value="1"/>
</dbReference>
<proteinExistence type="inferred from homology"/>
<dbReference type="Proteomes" id="UP000297713">
    <property type="component" value="Unassembled WGS sequence"/>
</dbReference>
<dbReference type="Gene3D" id="3.40.50.720">
    <property type="entry name" value="NAD(P)-binding Rossmann-like Domain"/>
    <property type="match status" value="1"/>
</dbReference>
<dbReference type="PROSITE" id="PS00061">
    <property type="entry name" value="ADH_SHORT"/>
    <property type="match status" value="1"/>
</dbReference>
<dbReference type="InterPro" id="IPR002347">
    <property type="entry name" value="SDR_fam"/>
</dbReference>
<dbReference type="FunFam" id="3.40.50.720:FF:000084">
    <property type="entry name" value="Short-chain dehydrogenase reductase"/>
    <property type="match status" value="1"/>
</dbReference>
<keyword evidence="4" id="KW-1185">Reference proteome</keyword>
<dbReference type="GO" id="GO:0032787">
    <property type="term" value="P:monocarboxylic acid metabolic process"/>
    <property type="evidence" value="ECO:0007669"/>
    <property type="project" value="UniProtKB-ARBA"/>
</dbReference>
<dbReference type="AlphaFoldDB" id="A0A4Y8PC49"/>
<dbReference type="PANTHER" id="PTHR42879">
    <property type="entry name" value="3-OXOACYL-(ACYL-CARRIER-PROTEIN) REDUCTASE"/>
    <property type="match status" value="1"/>
</dbReference>
<dbReference type="InterPro" id="IPR020904">
    <property type="entry name" value="Sc_DH/Rdtase_CS"/>
</dbReference>
<evidence type="ECO:0000313" key="3">
    <source>
        <dbReference type="EMBL" id="TFE67310.1"/>
    </source>
</evidence>
<dbReference type="PRINTS" id="PR00081">
    <property type="entry name" value="GDHRDH"/>
</dbReference>
<dbReference type="Pfam" id="PF00106">
    <property type="entry name" value="adh_short"/>
    <property type="match status" value="1"/>
</dbReference>
<comment type="similarity">
    <text evidence="1 2">Belongs to the short-chain dehydrogenases/reductases (SDR) family.</text>
</comment>
<protein>
    <submittedName>
        <fullName evidence="3">Alcohol dehydrogenase</fullName>
    </submittedName>
</protein>
<evidence type="ECO:0000256" key="2">
    <source>
        <dbReference type="RuleBase" id="RU000363"/>
    </source>
</evidence>
<dbReference type="InterPro" id="IPR050259">
    <property type="entry name" value="SDR"/>
</dbReference>
<dbReference type="OrthoDB" id="9775296at2"/>
<evidence type="ECO:0000313" key="4">
    <source>
        <dbReference type="Proteomes" id="UP000297713"/>
    </source>
</evidence>
<dbReference type="PRINTS" id="PR00080">
    <property type="entry name" value="SDRFAMILY"/>
</dbReference>
<name>A0A4Y8PC49_9BACT</name>
<dbReference type="EMBL" id="LXQC01000155">
    <property type="protein sequence ID" value="TFE67310.1"/>
    <property type="molecule type" value="Genomic_DNA"/>
</dbReference>